<evidence type="ECO:0000313" key="6">
    <source>
        <dbReference type="Proteomes" id="UP000618382"/>
    </source>
</evidence>
<dbReference type="SFLD" id="SFLDG00055">
    <property type="entry name" value="glucarate_dehydratase"/>
    <property type="match status" value="1"/>
</dbReference>
<dbReference type="InterPro" id="IPR013342">
    <property type="entry name" value="Mandelate_racemase_C"/>
</dbReference>
<name>A0ABQ4DEG6_9CELL</name>
<dbReference type="Gene3D" id="3.20.20.120">
    <property type="entry name" value="Enolase-like C-terminal domain"/>
    <property type="match status" value="1"/>
</dbReference>
<dbReference type="RefSeq" id="WP_140459749.1">
    <property type="nucleotide sequence ID" value="NZ_BAABFI010000007.1"/>
</dbReference>
<dbReference type="Proteomes" id="UP000618382">
    <property type="component" value="Unassembled WGS sequence"/>
</dbReference>
<dbReference type="SFLD" id="SFLDS00001">
    <property type="entry name" value="Enolase"/>
    <property type="match status" value="1"/>
</dbReference>
<comment type="pathway">
    <text evidence="2">Carbohydrate acid metabolism; D-glucarate degradation; 2,5-dioxopentanoate from D-glucarate: step 1/2.</text>
</comment>
<sequence length="431" mass="46481">MRITSISVTPVAVQDPPLLNSEGVHQTHALRSIIKMTADDGSVGWGETYGDDIMLRWLGAVAERLVGIDVLDVHRIEAVVDAELDAGVHEEVAAAPAGAGYPMADAASAKTRAAVLSAFEVPCLDLIGKSLGVPVSALLGGARRDRVDYSAYLFYKWAEHPGRPYAADSWGEVLDAAAMVGEARRMVDEYGFRSLKVKGGVLTPAEEVETVRALRAEFPTLPIRIDPNAAWTVDVAVAVGEALEGDLEYLEDPVAGTAAMAEVARRVKMPLATNMCVTAFEDLPEAVREGAPQVILSDHHFWGGLRRSVQLDTLCHTFGIELSMHSNTHLGISLAAMTHFGAVSRSLAYSCDTHTPWQTEDVLAAETPLRFEGGAVRVPTAPGLGIEVDEDAVARLHQQWRECGVRTRDDVTPMRAVDPTWTGDVPRFTTL</sequence>
<accession>A0ABQ4DEG6</accession>
<dbReference type="InterPro" id="IPR036849">
    <property type="entry name" value="Enolase-like_C_sf"/>
</dbReference>
<dbReference type="SUPFAM" id="SSF51604">
    <property type="entry name" value="Enolase C-terminal domain-like"/>
    <property type="match status" value="1"/>
</dbReference>
<dbReference type="Pfam" id="PF13378">
    <property type="entry name" value="MR_MLE_C"/>
    <property type="match status" value="1"/>
</dbReference>
<dbReference type="Gene3D" id="3.30.390.10">
    <property type="entry name" value="Enolase-like, N-terminal domain"/>
    <property type="match status" value="1"/>
</dbReference>
<reference evidence="5 6" key="1">
    <citation type="submission" date="2021-01" db="EMBL/GenBank/DDBJ databases">
        <title>Whole genome shotgun sequence of Cellulomonas oligotrophica NBRC 109435.</title>
        <authorList>
            <person name="Komaki H."/>
            <person name="Tamura T."/>
        </authorList>
    </citation>
    <scope>NUCLEOTIDE SEQUENCE [LARGE SCALE GENOMIC DNA]</scope>
    <source>
        <strain evidence="5 6">NBRC 109435</strain>
    </source>
</reference>
<dbReference type="EMBL" id="BONN01000012">
    <property type="protein sequence ID" value="GIG34121.1"/>
    <property type="molecule type" value="Genomic_DNA"/>
</dbReference>
<organism evidence="5 6">
    <name type="scientific">Cellulomonas oligotrophica</name>
    <dbReference type="NCBI Taxonomy" id="931536"/>
    <lineage>
        <taxon>Bacteria</taxon>
        <taxon>Bacillati</taxon>
        <taxon>Actinomycetota</taxon>
        <taxon>Actinomycetes</taxon>
        <taxon>Micrococcales</taxon>
        <taxon>Cellulomonadaceae</taxon>
        <taxon>Cellulomonas</taxon>
    </lineage>
</organism>
<dbReference type="EC" id="4.2.1.40" evidence="3"/>
<dbReference type="InterPro" id="IPR034593">
    <property type="entry name" value="DgoD-like"/>
</dbReference>
<evidence type="ECO:0000313" key="5">
    <source>
        <dbReference type="EMBL" id="GIG34121.1"/>
    </source>
</evidence>
<protein>
    <recommendedName>
        <fullName evidence="3">glucarate dehydratase</fullName>
        <ecNumber evidence="3">4.2.1.40</ecNumber>
    </recommendedName>
</protein>
<comment type="caution">
    <text evidence="5">The sequence shown here is derived from an EMBL/GenBank/DDBJ whole genome shotgun (WGS) entry which is preliminary data.</text>
</comment>
<dbReference type="InterPro" id="IPR029017">
    <property type="entry name" value="Enolase-like_N"/>
</dbReference>
<evidence type="ECO:0000256" key="3">
    <source>
        <dbReference type="ARBA" id="ARBA00011973"/>
    </source>
</evidence>
<comment type="catalytic activity">
    <reaction evidence="1">
        <text>D-glucarate = 5-dehydro-4-deoxy-D-glucarate + H2O</text>
        <dbReference type="Rhea" id="RHEA:14573"/>
        <dbReference type="ChEBI" id="CHEBI:15377"/>
        <dbReference type="ChEBI" id="CHEBI:30612"/>
        <dbReference type="ChEBI" id="CHEBI:42819"/>
        <dbReference type="EC" id="4.2.1.40"/>
    </reaction>
</comment>
<feature type="domain" description="Mandelate racemase/muconate lactonizing enzyme C-terminal" evidence="4">
    <location>
        <begin position="176"/>
        <end position="270"/>
    </location>
</feature>
<keyword evidence="6" id="KW-1185">Reference proteome</keyword>
<evidence type="ECO:0000256" key="1">
    <source>
        <dbReference type="ARBA" id="ARBA00001426"/>
    </source>
</evidence>
<proteinExistence type="predicted"/>
<dbReference type="SUPFAM" id="SSF54826">
    <property type="entry name" value="Enolase N-terminal domain-like"/>
    <property type="match status" value="1"/>
</dbReference>
<evidence type="ECO:0000259" key="4">
    <source>
        <dbReference type="SMART" id="SM00922"/>
    </source>
</evidence>
<evidence type="ECO:0000256" key="2">
    <source>
        <dbReference type="ARBA" id="ARBA00005183"/>
    </source>
</evidence>
<dbReference type="PANTHER" id="PTHR48080">
    <property type="entry name" value="D-GALACTONATE DEHYDRATASE-RELATED"/>
    <property type="match status" value="1"/>
</dbReference>
<dbReference type="SMART" id="SM00922">
    <property type="entry name" value="MR_MLE"/>
    <property type="match status" value="1"/>
</dbReference>
<gene>
    <name evidence="5" type="ORF">Col01nite_32800</name>
</gene>
<dbReference type="PANTHER" id="PTHR48080:SF4">
    <property type="entry name" value="GLUCARATE DEHYDRATASE"/>
    <property type="match status" value="1"/>
</dbReference>
<dbReference type="InterPro" id="IPR029065">
    <property type="entry name" value="Enolase_C-like"/>
</dbReference>